<dbReference type="InParanoid" id="A0A078AAB0"/>
<name>A0A078AAB0_STYLE</name>
<feature type="compositionally biased region" description="Basic and acidic residues" evidence="1">
    <location>
        <begin position="545"/>
        <end position="556"/>
    </location>
</feature>
<gene>
    <name evidence="2" type="primary">Contig9558.g10220</name>
    <name evidence="2" type="ORF">STYLEM_8181</name>
</gene>
<protein>
    <submittedName>
        <fullName evidence="2">Uncharacterized protein</fullName>
    </submittedName>
</protein>
<organism evidence="2 3">
    <name type="scientific">Stylonychia lemnae</name>
    <name type="common">Ciliate</name>
    <dbReference type="NCBI Taxonomy" id="5949"/>
    <lineage>
        <taxon>Eukaryota</taxon>
        <taxon>Sar</taxon>
        <taxon>Alveolata</taxon>
        <taxon>Ciliophora</taxon>
        <taxon>Intramacronucleata</taxon>
        <taxon>Spirotrichea</taxon>
        <taxon>Stichotrichia</taxon>
        <taxon>Sporadotrichida</taxon>
        <taxon>Oxytrichidae</taxon>
        <taxon>Stylonychinae</taxon>
        <taxon>Stylonychia</taxon>
    </lineage>
</organism>
<evidence type="ECO:0000256" key="1">
    <source>
        <dbReference type="SAM" id="MobiDB-lite"/>
    </source>
</evidence>
<reference evidence="2 3" key="1">
    <citation type="submission" date="2014-06" db="EMBL/GenBank/DDBJ databases">
        <authorList>
            <person name="Swart Estienne"/>
        </authorList>
    </citation>
    <scope>NUCLEOTIDE SEQUENCE [LARGE SCALE GENOMIC DNA]</scope>
    <source>
        <strain evidence="2 3">130c</strain>
    </source>
</reference>
<feature type="region of interest" description="Disordered" evidence="1">
    <location>
        <begin position="67"/>
        <end position="86"/>
    </location>
</feature>
<dbReference type="Proteomes" id="UP000039865">
    <property type="component" value="Unassembled WGS sequence"/>
</dbReference>
<sequence>MVKVNSPNKKQSPQKHEQEKQILIDQGNHQKEEGNLLEPLKQEDSKDSPDKNDKKLYLNLSSLNEINSQNEGDFDNNIQGRNNSNSSSQFYFNGQKPSYNQYNNNYFSLDQQTKNELNNAERKLAKRSFDQIWKKNEKYTKEQYKFEYVLQKLLDQLELEIYMKAGEKINQKYRDNVDKVKKNLNLLLKFPEVSSLFLLEKVSISKLRVKTEKFRKTCITLERKKRENMKKAELGTQDSDQTYESLNGSANFSDIEENAEDMTDLVMSYQNKSGHQFLCPYNPTEEYKLWKRYQVKPKPIFYDPAEGETPPEKNTAPRGSILQVWEGKIKFSRILDPIKGQLQSSKDIKMFQCLQKWQQTFNISGKASSIEVMKYFLSNSKPQYFISGVIKYDEEDLEQVTLYNELYNSMKQDDKFSVIKPYQDNSLTLYLFPYLPENEKHFQVVRHLGISEELFDDSKLQIMFAGFIKQKMSLSRNFINPIVIKVKNYIQTADSIEQIKKKQQQKKHQKSNKDSNNPLDMNNFSPISTDQSDNEVQETKTSSIKKQDNSTIEEKSQINTIDNDPDVKEMRDLLQIADQGHYSPEQLLKVIQDKLKQTNMIERVNTYDEVKKQTLQDILQKLINYTQPKPQQLPIQGSSAQSQNNISESQKAQMMYSNQNGQQMQLQQSVSYQQQIQLPQYNRVQAYYNAVPALRPPPAALGQSILLNQNQSYQIMNPQQYNIQGYQNQQLAVQQQIQLQQQSMQQFQNQQFMMNQQQMMPMIRPPPIGLSPNLPHSSANNLLQQQRSAMMHSSYSYNTQNHK</sequence>
<feature type="region of interest" description="Disordered" evidence="1">
    <location>
        <begin position="500"/>
        <end position="566"/>
    </location>
</feature>
<feature type="compositionally biased region" description="Polar residues" evidence="1">
    <location>
        <begin position="1"/>
        <end position="11"/>
    </location>
</feature>
<feature type="compositionally biased region" description="Basic residues" evidence="1">
    <location>
        <begin position="501"/>
        <end position="510"/>
    </location>
</feature>
<feature type="compositionally biased region" description="Basic and acidic residues" evidence="1">
    <location>
        <begin position="14"/>
        <end position="54"/>
    </location>
</feature>
<feature type="region of interest" description="Disordered" evidence="1">
    <location>
        <begin position="1"/>
        <end position="54"/>
    </location>
</feature>
<feature type="compositionally biased region" description="Polar residues" evidence="1">
    <location>
        <begin position="514"/>
        <end position="531"/>
    </location>
</feature>
<evidence type="ECO:0000313" key="3">
    <source>
        <dbReference type="Proteomes" id="UP000039865"/>
    </source>
</evidence>
<feature type="compositionally biased region" description="Polar residues" evidence="1">
    <location>
        <begin position="67"/>
        <end position="81"/>
    </location>
</feature>
<keyword evidence="3" id="KW-1185">Reference proteome</keyword>
<proteinExistence type="predicted"/>
<dbReference type="AlphaFoldDB" id="A0A078AAB0"/>
<dbReference type="EMBL" id="CCKQ01007774">
    <property type="protein sequence ID" value="CDW79195.1"/>
    <property type="molecule type" value="Genomic_DNA"/>
</dbReference>
<accession>A0A078AAB0</accession>
<evidence type="ECO:0000313" key="2">
    <source>
        <dbReference type="EMBL" id="CDW79195.1"/>
    </source>
</evidence>